<sequence length="728" mass="78264">MAESRRRAEIESKRAKLAELKRAREERDRRIAAGRGEKGSEASTPSARKDLDDLVATLVGTSASASGGRSGSSSAVGRMPSYSTAGGEPSSDGATGAGLAVNSDSPGRGGRLSTGPRASSEYGSEAMGREDGAEGLYARTPQLISGAQELFEYPQKERVYYTKEVQTTSTSTDDDMGENGFVGEGAGGAGGEARIPAAAEEALRAKIKKELEEAQEAKEAEEMKLEEERLEREIEEGLRELSSAELNSIYGAQDFTSFVQTSSKIVERALTDAYDFMKDYTKDESGVGDEAEARQVKVVRTFWDDKLCRGRSVTDLDWSARHPELSVASYSRSDAISNEDPDGVVAVWNMHLADRPEFVFHAQTDVLSTKFSPFNPNLVVGGTYSGQILIWDTRSGTLPVLKTPLSAAGHTHPVYSLQIVGTQNAHNLVSASTDGLVCGWMMDVLAKPSEVLELLSPHHTKTDEVSVTSFGFPDQETVEFLVGTEEGHIFPCARFDRASGKAGLNTSYVLKGHAAPVSSLHFHPLYGPVDFSDLFLSSSMDWTSRLWRLPGQSAAAAGGAPTAPGVSSLGSAAGSFASAGISGASSYNTSIVEPVTTFEEAPEYVYDVRWHPTHPAVFGQVDGVGRFDLFNLNQDTERPISSTIIGNGRALNKLAWDKKEGKKAAMGGIDGRIYIADVGTLAQPREDEWMTFQRTVADLLNPDKQRGIPEALPASAADRPYRSDANET</sequence>
<feature type="region of interest" description="Disordered" evidence="7">
    <location>
        <begin position="702"/>
        <end position="728"/>
    </location>
</feature>
<dbReference type="FunCoup" id="A0A316W1A8">
    <property type="interactions" value="87"/>
</dbReference>
<dbReference type="RefSeq" id="XP_025369693.1">
    <property type="nucleotide sequence ID" value="XM_025513891.1"/>
</dbReference>
<dbReference type="STRING" id="1522189.A0A316W1A8"/>
<dbReference type="GO" id="GO:0005868">
    <property type="term" value="C:cytoplasmic dynein complex"/>
    <property type="evidence" value="ECO:0007669"/>
    <property type="project" value="TreeGrafter"/>
</dbReference>
<evidence type="ECO:0000256" key="4">
    <source>
        <dbReference type="ARBA" id="ARBA00022737"/>
    </source>
</evidence>
<dbReference type="EMBL" id="KZ819378">
    <property type="protein sequence ID" value="PWN42533.1"/>
    <property type="molecule type" value="Genomic_DNA"/>
</dbReference>
<keyword evidence="4" id="KW-0677">Repeat</keyword>
<dbReference type="AlphaFoldDB" id="A0A316W1A8"/>
<dbReference type="GeneID" id="37035761"/>
<keyword evidence="9" id="KW-1185">Reference proteome</keyword>
<reference evidence="8 9" key="1">
    <citation type="journal article" date="2018" name="Mol. Biol. Evol.">
        <title>Broad Genomic Sampling Reveals a Smut Pathogenic Ancestry of the Fungal Clade Ustilaginomycotina.</title>
        <authorList>
            <person name="Kijpornyongpan T."/>
            <person name="Mondo S.J."/>
            <person name="Barry K."/>
            <person name="Sandor L."/>
            <person name="Lee J."/>
            <person name="Lipzen A."/>
            <person name="Pangilinan J."/>
            <person name="LaButti K."/>
            <person name="Hainaut M."/>
            <person name="Henrissat B."/>
            <person name="Grigoriev I.V."/>
            <person name="Spatafora J.W."/>
            <person name="Aime M.C."/>
        </authorList>
    </citation>
    <scope>NUCLEOTIDE SEQUENCE [LARGE SCALE GENOMIC DNA]</scope>
    <source>
        <strain evidence="8 9">MCA 4658</strain>
    </source>
</reference>
<dbReference type="InterPro" id="IPR001680">
    <property type="entry name" value="WD40_rpt"/>
</dbReference>
<comment type="subcellular location">
    <subcellularLocation>
        <location evidence="1">Cytoplasm</location>
    </subcellularLocation>
</comment>
<evidence type="ECO:0000313" key="9">
    <source>
        <dbReference type="Proteomes" id="UP000245783"/>
    </source>
</evidence>
<dbReference type="GO" id="GO:0005737">
    <property type="term" value="C:cytoplasm"/>
    <property type="evidence" value="ECO:0007669"/>
    <property type="project" value="UniProtKB-SubCell"/>
</dbReference>
<feature type="repeat" description="WD" evidence="5">
    <location>
        <begin position="510"/>
        <end position="557"/>
    </location>
</feature>
<dbReference type="PANTHER" id="PTHR12442:SF22">
    <property type="entry name" value="CYTOPLASMIC DYNEIN 1 INTERMEDIATE CHAIN-RELATED"/>
    <property type="match status" value="1"/>
</dbReference>
<feature type="coiled-coil region" evidence="6">
    <location>
        <begin position="197"/>
        <end position="247"/>
    </location>
</feature>
<dbReference type="SUPFAM" id="SSF50978">
    <property type="entry name" value="WD40 repeat-like"/>
    <property type="match status" value="1"/>
</dbReference>
<accession>A0A316W1A8</accession>
<evidence type="ECO:0000256" key="6">
    <source>
        <dbReference type="SAM" id="Coils"/>
    </source>
</evidence>
<feature type="region of interest" description="Disordered" evidence="7">
    <location>
        <begin position="1"/>
        <end position="135"/>
    </location>
</feature>
<dbReference type="PANTHER" id="PTHR12442">
    <property type="entry name" value="DYNEIN INTERMEDIATE CHAIN"/>
    <property type="match status" value="1"/>
</dbReference>
<dbReference type="FunFam" id="2.130.10.10:FF:001070">
    <property type="entry name" value="Dynein intermediate chain, cytosolic"/>
    <property type="match status" value="1"/>
</dbReference>
<evidence type="ECO:0000256" key="3">
    <source>
        <dbReference type="ARBA" id="ARBA00022574"/>
    </source>
</evidence>
<name>A0A316W1A8_9BASI</name>
<feature type="compositionally biased region" description="Basic and acidic residues" evidence="7">
    <location>
        <begin position="719"/>
        <end position="728"/>
    </location>
</feature>
<protein>
    <submittedName>
        <fullName evidence="8">WD40 repeat-like protein</fullName>
    </submittedName>
</protein>
<evidence type="ECO:0000256" key="1">
    <source>
        <dbReference type="ARBA" id="ARBA00004496"/>
    </source>
</evidence>
<keyword evidence="2" id="KW-0963">Cytoplasm</keyword>
<dbReference type="InterPro" id="IPR015943">
    <property type="entry name" value="WD40/YVTN_repeat-like_dom_sf"/>
</dbReference>
<dbReference type="SMART" id="SM00320">
    <property type="entry name" value="WD40"/>
    <property type="match status" value="5"/>
</dbReference>
<evidence type="ECO:0000313" key="8">
    <source>
        <dbReference type="EMBL" id="PWN42533.1"/>
    </source>
</evidence>
<dbReference type="GO" id="GO:0045503">
    <property type="term" value="F:dynein light chain binding"/>
    <property type="evidence" value="ECO:0007669"/>
    <property type="project" value="TreeGrafter"/>
</dbReference>
<organism evidence="8 9">
    <name type="scientific">Ceraceosorus guamensis</name>
    <dbReference type="NCBI Taxonomy" id="1522189"/>
    <lineage>
        <taxon>Eukaryota</taxon>
        <taxon>Fungi</taxon>
        <taxon>Dikarya</taxon>
        <taxon>Basidiomycota</taxon>
        <taxon>Ustilaginomycotina</taxon>
        <taxon>Exobasidiomycetes</taxon>
        <taxon>Ceraceosorales</taxon>
        <taxon>Ceraceosoraceae</taxon>
        <taxon>Ceraceosorus</taxon>
    </lineage>
</organism>
<dbReference type="OrthoDB" id="366230at2759"/>
<dbReference type="PROSITE" id="PS50082">
    <property type="entry name" value="WD_REPEATS_2"/>
    <property type="match status" value="1"/>
</dbReference>
<dbReference type="GO" id="GO:0045504">
    <property type="term" value="F:dynein heavy chain binding"/>
    <property type="evidence" value="ECO:0007669"/>
    <property type="project" value="TreeGrafter"/>
</dbReference>
<keyword evidence="3 5" id="KW-0853">WD repeat</keyword>
<proteinExistence type="predicted"/>
<dbReference type="Proteomes" id="UP000245783">
    <property type="component" value="Unassembled WGS sequence"/>
</dbReference>
<evidence type="ECO:0000256" key="7">
    <source>
        <dbReference type="SAM" id="MobiDB-lite"/>
    </source>
</evidence>
<dbReference type="InterPro" id="IPR050687">
    <property type="entry name" value="Dynein_IC"/>
</dbReference>
<dbReference type="InParanoid" id="A0A316W1A8"/>
<evidence type="ECO:0000256" key="2">
    <source>
        <dbReference type="ARBA" id="ARBA00022490"/>
    </source>
</evidence>
<keyword evidence="6" id="KW-0175">Coiled coil</keyword>
<evidence type="ECO:0000256" key="5">
    <source>
        <dbReference type="PROSITE-ProRule" id="PRU00221"/>
    </source>
</evidence>
<gene>
    <name evidence="8" type="ORF">IE81DRAFT_323291</name>
</gene>
<dbReference type="InterPro" id="IPR036322">
    <property type="entry name" value="WD40_repeat_dom_sf"/>
</dbReference>
<feature type="compositionally biased region" description="Low complexity" evidence="7">
    <location>
        <begin position="62"/>
        <end position="75"/>
    </location>
</feature>
<dbReference type="Pfam" id="PF00400">
    <property type="entry name" value="WD40"/>
    <property type="match status" value="1"/>
</dbReference>
<dbReference type="GO" id="GO:0010970">
    <property type="term" value="P:transport along microtubule"/>
    <property type="evidence" value="ECO:0007669"/>
    <property type="project" value="TreeGrafter"/>
</dbReference>
<feature type="compositionally biased region" description="Basic and acidic residues" evidence="7">
    <location>
        <begin position="1"/>
        <end position="40"/>
    </location>
</feature>
<dbReference type="Gene3D" id="2.130.10.10">
    <property type="entry name" value="YVTN repeat-like/Quinoprotein amine dehydrogenase"/>
    <property type="match status" value="2"/>
</dbReference>